<dbReference type="EMBL" id="CP019581">
    <property type="protein sequence ID" value="AZK90611.1"/>
    <property type="molecule type" value="Genomic_DNA"/>
</dbReference>
<dbReference type="AlphaFoldDB" id="A0A3S8SA95"/>
<proteinExistence type="predicted"/>
<feature type="transmembrane region" description="Helical" evidence="1">
    <location>
        <begin position="12"/>
        <end position="32"/>
    </location>
</feature>
<feature type="transmembrane region" description="Helical" evidence="1">
    <location>
        <begin position="89"/>
        <end position="110"/>
    </location>
</feature>
<reference evidence="2 3" key="1">
    <citation type="submission" date="2017-02" db="EMBL/GenBank/DDBJ databases">
        <title>Complete genome sequence of Lactobacillus helveticus.</title>
        <authorList>
            <person name="Kim J.F."/>
            <person name="Chung Y."/>
            <person name="Kwak M."/>
        </authorList>
    </citation>
    <scope>NUCLEOTIDE SEQUENCE [LARGE SCALE GENOMIC DNA]</scope>
    <source>
        <strain evidence="2 3">LH5</strain>
    </source>
</reference>
<dbReference type="RefSeq" id="WP_014918755.1">
    <property type="nucleotide sequence ID" value="NZ_CP019581.1"/>
</dbReference>
<feature type="transmembrane region" description="Helical" evidence="1">
    <location>
        <begin position="44"/>
        <end position="61"/>
    </location>
</feature>
<feature type="transmembrane region" description="Helical" evidence="1">
    <location>
        <begin position="116"/>
        <end position="145"/>
    </location>
</feature>
<protein>
    <submittedName>
        <fullName evidence="2">Uncharacterized protein</fullName>
    </submittedName>
</protein>
<dbReference type="GeneID" id="99756531"/>
<evidence type="ECO:0000313" key="2">
    <source>
        <dbReference type="EMBL" id="AZK90611.1"/>
    </source>
</evidence>
<sequence length="150" mass="17318">MKKNDKKRKLKYAISTVFFLIVTILDVFDLYNDIFNGRGHTIKDLIWLVILILATCGNYYLMKDVGTIDDDDERDAYVEMKTNSMMFNILNWIIIIASIVFSVWGVILYSRNGNEALAFTLIIIGAVLSAIWILTIIINFIVWAVNYHKN</sequence>
<keyword evidence="1" id="KW-0812">Transmembrane</keyword>
<keyword evidence="1" id="KW-1133">Transmembrane helix</keyword>
<evidence type="ECO:0000256" key="1">
    <source>
        <dbReference type="SAM" id="Phobius"/>
    </source>
</evidence>
<evidence type="ECO:0000313" key="3">
    <source>
        <dbReference type="Proteomes" id="UP000267945"/>
    </source>
</evidence>
<name>A0A3S8SA95_LACHE</name>
<organism evidence="2 3">
    <name type="scientific">Lactobacillus helveticus</name>
    <name type="common">Lactobacillus suntoryeus</name>
    <dbReference type="NCBI Taxonomy" id="1587"/>
    <lineage>
        <taxon>Bacteria</taxon>
        <taxon>Bacillati</taxon>
        <taxon>Bacillota</taxon>
        <taxon>Bacilli</taxon>
        <taxon>Lactobacillales</taxon>
        <taxon>Lactobacillaceae</taxon>
        <taxon>Lactobacillus</taxon>
    </lineage>
</organism>
<dbReference type="Proteomes" id="UP000267945">
    <property type="component" value="Chromosome"/>
</dbReference>
<keyword evidence="1" id="KW-0472">Membrane</keyword>
<accession>A0A3S8SA95</accession>
<gene>
    <name evidence="2" type="ORF">LH5_00350</name>
</gene>